<name>A0A1A8QAQ2_9TELE</name>
<dbReference type="GO" id="GO:0005581">
    <property type="term" value="C:collagen trimer"/>
    <property type="evidence" value="ECO:0007669"/>
    <property type="project" value="UniProtKB-KW"/>
</dbReference>
<dbReference type="AlphaFoldDB" id="A0A1A8QAQ2"/>
<accession>A0A1A8QAQ2</accession>
<feature type="non-terminal residue" evidence="1">
    <location>
        <position position="1"/>
    </location>
</feature>
<reference evidence="1" key="2">
    <citation type="submission" date="2016-06" db="EMBL/GenBank/DDBJ databases">
        <title>The genome of a short-lived fish provides insights into sex chromosome evolution and the genetic control of aging.</title>
        <authorList>
            <person name="Reichwald K."/>
            <person name="Felder M."/>
            <person name="Petzold A."/>
            <person name="Koch P."/>
            <person name="Groth M."/>
            <person name="Platzer M."/>
        </authorList>
    </citation>
    <scope>NUCLEOTIDE SEQUENCE</scope>
    <source>
        <tissue evidence="1">Brain</tissue>
    </source>
</reference>
<proteinExistence type="predicted"/>
<evidence type="ECO:0000313" key="1">
    <source>
        <dbReference type="EMBL" id="SBR90860.1"/>
    </source>
</evidence>
<keyword evidence="1" id="KW-0176">Collagen</keyword>
<protein>
    <submittedName>
        <fullName evidence="1">Collagen, type II, alpha 1</fullName>
    </submittedName>
</protein>
<dbReference type="EMBL" id="HAEI01004902">
    <property type="protein sequence ID" value="SBR90860.1"/>
    <property type="molecule type" value="Transcribed_RNA"/>
</dbReference>
<gene>
    <name evidence="1" type="primary">COL2A1</name>
</gene>
<reference evidence="1" key="1">
    <citation type="submission" date="2016-05" db="EMBL/GenBank/DDBJ databases">
        <authorList>
            <person name="Lavstsen T."/>
            <person name="Jespersen J.S."/>
        </authorList>
    </citation>
    <scope>NUCLEOTIDE SEQUENCE</scope>
    <source>
        <tissue evidence="1">Brain</tissue>
    </source>
</reference>
<sequence>LQIKFNIRKIVLIFWINKSSWIHLKLFTLKN</sequence>
<organism evidence="1">
    <name type="scientific">Nothobranchius rachovii</name>
    <name type="common">bluefin notho</name>
    <dbReference type="NCBI Taxonomy" id="451742"/>
    <lineage>
        <taxon>Eukaryota</taxon>
        <taxon>Metazoa</taxon>
        <taxon>Chordata</taxon>
        <taxon>Craniata</taxon>
        <taxon>Vertebrata</taxon>
        <taxon>Euteleostomi</taxon>
        <taxon>Actinopterygii</taxon>
        <taxon>Neopterygii</taxon>
        <taxon>Teleostei</taxon>
        <taxon>Neoteleostei</taxon>
        <taxon>Acanthomorphata</taxon>
        <taxon>Ovalentaria</taxon>
        <taxon>Atherinomorphae</taxon>
        <taxon>Cyprinodontiformes</taxon>
        <taxon>Nothobranchiidae</taxon>
        <taxon>Nothobranchius</taxon>
    </lineage>
</organism>